<dbReference type="EMBL" id="MU003529">
    <property type="protein sequence ID" value="KAF2465610.1"/>
    <property type="molecule type" value="Genomic_DNA"/>
</dbReference>
<name>A0ACB6QGH5_9PLEO</name>
<accession>A0ACB6QGH5</accession>
<reference evidence="1" key="1">
    <citation type="journal article" date="2020" name="Stud. Mycol.">
        <title>101 Dothideomycetes genomes: a test case for predicting lifestyles and emergence of pathogens.</title>
        <authorList>
            <person name="Haridas S."/>
            <person name="Albert R."/>
            <person name="Binder M."/>
            <person name="Bloem J."/>
            <person name="Labutti K."/>
            <person name="Salamov A."/>
            <person name="Andreopoulos B."/>
            <person name="Baker S."/>
            <person name="Barry K."/>
            <person name="Bills G."/>
            <person name="Bluhm B."/>
            <person name="Cannon C."/>
            <person name="Castanera R."/>
            <person name="Culley D."/>
            <person name="Daum C."/>
            <person name="Ezra D."/>
            <person name="Gonzalez J."/>
            <person name="Henrissat B."/>
            <person name="Kuo A."/>
            <person name="Liang C."/>
            <person name="Lipzen A."/>
            <person name="Lutzoni F."/>
            <person name="Magnuson J."/>
            <person name="Mondo S."/>
            <person name="Nolan M."/>
            <person name="Ohm R."/>
            <person name="Pangilinan J."/>
            <person name="Park H.-J."/>
            <person name="Ramirez L."/>
            <person name="Alfaro M."/>
            <person name="Sun H."/>
            <person name="Tritt A."/>
            <person name="Yoshinaga Y."/>
            <person name="Zwiers L.-H."/>
            <person name="Turgeon B."/>
            <person name="Goodwin S."/>
            <person name="Spatafora J."/>
            <person name="Crous P."/>
            <person name="Grigoriev I."/>
        </authorList>
    </citation>
    <scope>NUCLEOTIDE SEQUENCE</scope>
    <source>
        <strain evidence="1">ATCC 200398</strain>
    </source>
</reference>
<keyword evidence="2" id="KW-1185">Reference proteome</keyword>
<comment type="caution">
    <text evidence="1">The sequence shown here is derived from an EMBL/GenBank/DDBJ whole genome shotgun (WGS) entry which is preliminary data.</text>
</comment>
<organism evidence="1 2">
    <name type="scientific">Lindgomyces ingoldianus</name>
    <dbReference type="NCBI Taxonomy" id="673940"/>
    <lineage>
        <taxon>Eukaryota</taxon>
        <taxon>Fungi</taxon>
        <taxon>Dikarya</taxon>
        <taxon>Ascomycota</taxon>
        <taxon>Pezizomycotina</taxon>
        <taxon>Dothideomycetes</taxon>
        <taxon>Pleosporomycetidae</taxon>
        <taxon>Pleosporales</taxon>
        <taxon>Lindgomycetaceae</taxon>
        <taxon>Lindgomyces</taxon>
    </lineage>
</organism>
<dbReference type="Proteomes" id="UP000799755">
    <property type="component" value="Unassembled WGS sequence"/>
</dbReference>
<gene>
    <name evidence="1" type="ORF">BDR25DRAFT_328648</name>
</gene>
<protein>
    <submittedName>
        <fullName evidence="1">Uncharacterized protein</fullName>
    </submittedName>
</protein>
<sequence>MIFSTSLSIFKSPHLSTPRGIFDGYILDPRSNKVIVTSLLSQFERVSSFSYQGYVGALKYSNDIIQKIDHLPHKSQYEPHVKGTFKQRYFFDSSYYKLGGPVFLYIGGETSGDSRFSNLQTGIIQILMVEDFNGMDVILENRYYGKSFPFNSSTTDELRYLTTEETIADNSYFAQNPTFPSINDTLNAPTTPWIMYGGSLAGAQTAFTMKVYNSIFAGGIRSSATAQALLSYPYYKIDDLINSGDEDGTQEAKEIFGLEALESSGDFAITIAFPIGGPMFYPTNTWQELNWSPRYGSEDFFYFYSNYSDGDAWTSLGGYADYVKKTLIPDCESGRITSTDEGCFGAQNQTYWGDASNGGGRSYLYSSRSDADKSSLLGTRSLSSRSHSRSVPNISNPSSGIKNVSAEPNYIREAHRWEINAV</sequence>
<proteinExistence type="predicted"/>
<evidence type="ECO:0000313" key="1">
    <source>
        <dbReference type="EMBL" id="KAF2465610.1"/>
    </source>
</evidence>
<evidence type="ECO:0000313" key="2">
    <source>
        <dbReference type="Proteomes" id="UP000799755"/>
    </source>
</evidence>